<dbReference type="OrthoDB" id="5565689at2759"/>
<keyword evidence="3" id="KW-1185">Reference proteome</keyword>
<dbReference type="Proteomes" id="UP001149813">
    <property type="component" value="Unassembled WGS sequence"/>
</dbReference>
<evidence type="ECO:0000313" key="3">
    <source>
        <dbReference type="Proteomes" id="UP001149813"/>
    </source>
</evidence>
<organism evidence="2 3">
    <name type="scientific">Coemansia erecta</name>
    <dbReference type="NCBI Taxonomy" id="147472"/>
    <lineage>
        <taxon>Eukaryota</taxon>
        <taxon>Fungi</taxon>
        <taxon>Fungi incertae sedis</taxon>
        <taxon>Zoopagomycota</taxon>
        <taxon>Kickxellomycotina</taxon>
        <taxon>Kickxellomycetes</taxon>
        <taxon>Kickxellales</taxon>
        <taxon>Kickxellaceae</taxon>
        <taxon>Coemansia</taxon>
    </lineage>
</organism>
<feature type="region of interest" description="Disordered" evidence="1">
    <location>
        <begin position="166"/>
        <end position="197"/>
    </location>
</feature>
<dbReference type="EMBL" id="JANBOJ010000036">
    <property type="protein sequence ID" value="KAJ1724272.1"/>
    <property type="molecule type" value="Genomic_DNA"/>
</dbReference>
<protein>
    <submittedName>
        <fullName evidence="2">Uncharacterized protein</fullName>
    </submittedName>
</protein>
<sequence>MNSISECLNEDAYQSIPPMQRGESTSDSSLDLDISMLFEGHGSGVANMSYNRLNNRNGSLDGFSGINSSFFASQDIASHRCLGETTVSDFGISRYGNPYNPSYQAHPINLDVQHSCDTLPEYVPTSALPPAYSRSLLGMSPHSHLPATLSQTYSDFQNASMSRANILPTDSSSISPNRSYSQHGQPTRNGSNIQNTSLVANNRGGLIDFTYFPRKMT</sequence>
<accession>A0A9W8CUW0</accession>
<name>A0A9W8CUW0_9FUNG</name>
<comment type="caution">
    <text evidence="2">The sequence shown here is derived from an EMBL/GenBank/DDBJ whole genome shotgun (WGS) entry which is preliminary data.</text>
</comment>
<evidence type="ECO:0000256" key="1">
    <source>
        <dbReference type="SAM" id="MobiDB-lite"/>
    </source>
</evidence>
<reference evidence="2" key="1">
    <citation type="submission" date="2022-07" db="EMBL/GenBank/DDBJ databases">
        <title>Phylogenomic reconstructions and comparative analyses of Kickxellomycotina fungi.</title>
        <authorList>
            <person name="Reynolds N.K."/>
            <person name="Stajich J.E."/>
            <person name="Barry K."/>
            <person name="Grigoriev I.V."/>
            <person name="Crous P."/>
            <person name="Smith M.E."/>
        </authorList>
    </citation>
    <scope>NUCLEOTIDE SEQUENCE</scope>
    <source>
        <strain evidence="2">NBRC 32514</strain>
    </source>
</reference>
<evidence type="ECO:0000313" key="2">
    <source>
        <dbReference type="EMBL" id="KAJ1724272.1"/>
    </source>
</evidence>
<gene>
    <name evidence="2" type="ORF">LPJ53_001424</name>
</gene>
<dbReference type="AlphaFoldDB" id="A0A9W8CUW0"/>
<proteinExistence type="predicted"/>